<comment type="caution">
    <text evidence="2">The sequence shown here is derived from an EMBL/GenBank/DDBJ whole genome shotgun (WGS) entry which is preliminary data.</text>
</comment>
<reference evidence="1" key="2">
    <citation type="submission" date="2018-07" db="EMBL/GenBank/DDBJ databases">
        <authorList>
            <consortium name="GenomeTrakr network: Whole genome sequencing for foodborne pathogen traceback"/>
        </authorList>
    </citation>
    <scope>NUCLEOTIDE SEQUENCE</scope>
    <source>
        <strain evidence="1">FLUFL-1790</strain>
    </source>
</reference>
<dbReference type="EMBL" id="AAGNHA010000014">
    <property type="protein sequence ID" value="EBP9134014.1"/>
    <property type="molecule type" value="Genomic_DNA"/>
</dbReference>
<dbReference type="EMBL" id="AAGWIK010000015">
    <property type="protein sequence ID" value="EBS7015707.1"/>
    <property type="molecule type" value="Genomic_DNA"/>
</dbReference>
<sequence>MMLALGMFVFERRTLPYQSMQHSKDYRWVSNDRVGNPPAYQFLGEGETSIQLAGTLYPAITGGRISLRAVELMADEGRAWPLIEGTGNILGMYIVDKVSTTHTEFFSDGAARKIDFTLSLKRVDESLAAMFGDLNKQANELLGTAGKLTDKLQGMLGGLTA</sequence>
<dbReference type="PIRSF" id="PIRSF029208">
    <property type="entry name" value="Phage_tail_GPU"/>
    <property type="match status" value="1"/>
</dbReference>
<evidence type="ECO:0000313" key="2">
    <source>
        <dbReference type="EMBL" id="EBS7015707.1"/>
    </source>
</evidence>
<dbReference type="EMBL" id="AAMECS010000032">
    <property type="protein sequence ID" value="EDG4186447.1"/>
    <property type="molecule type" value="Genomic_DNA"/>
</dbReference>
<dbReference type="AlphaFoldDB" id="A0A5T4PXT9"/>
<protein>
    <submittedName>
        <fullName evidence="2">Phage tail protein</fullName>
    </submittedName>
</protein>
<organism evidence="2">
    <name type="scientific">Salmonella enterica</name>
    <name type="common">Salmonella choleraesuis</name>
    <dbReference type="NCBI Taxonomy" id="28901"/>
    <lineage>
        <taxon>Bacteria</taxon>
        <taxon>Pseudomonadati</taxon>
        <taxon>Pseudomonadota</taxon>
        <taxon>Gammaproteobacteria</taxon>
        <taxon>Enterobacterales</taxon>
        <taxon>Enterobacteriaceae</taxon>
        <taxon>Salmonella</taxon>
    </lineage>
</organism>
<evidence type="ECO:0000313" key="1">
    <source>
        <dbReference type="EMBL" id="EBP9134014.1"/>
    </source>
</evidence>
<evidence type="ECO:0000313" key="3">
    <source>
        <dbReference type="EMBL" id="EDA5103120.1"/>
    </source>
</evidence>
<gene>
    <name evidence="1" type="ORF">AKH41_22025</name>
    <name evidence="2" type="ORF">CC119_20840</name>
    <name evidence="3" type="ORF">F9M27_02540</name>
    <name evidence="4" type="ORF">GCR90_24835</name>
</gene>
<dbReference type="EMBL" id="AALKIA010000002">
    <property type="protein sequence ID" value="EDA5103120.1"/>
    <property type="molecule type" value="Genomic_DNA"/>
</dbReference>
<dbReference type="RefSeq" id="WP_023135871.1">
    <property type="nucleotide sequence ID" value="NZ_MLRA01000002.1"/>
</dbReference>
<dbReference type="InterPro" id="IPR009734">
    <property type="entry name" value="Myoviridae_GpU"/>
</dbReference>
<proteinExistence type="predicted"/>
<reference evidence="2" key="1">
    <citation type="submission" date="2018-07" db="EMBL/GenBank/DDBJ databases">
        <authorList>
            <consortium name="PulseNet: The National Subtyping Network for Foodborne Disease Surveillance"/>
            <person name="Tarr C.L."/>
            <person name="Trees E."/>
            <person name="Katz L.S."/>
            <person name="Carleton-Romer H.A."/>
            <person name="Stroika S."/>
            <person name="Kucerova Z."/>
            <person name="Roache K.F."/>
            <person name="Sabol A.L."/>
            <person name="Besser J."/>
            <person name="Gerner-Smidt P."/>
        </authorList>
    </citation>
    <scope>NUCLEOTIDE SEQUENCE</scope>
    <source>
        <strain evidence="2">PNUSAS012325</strain>
        <strain evidence="3">PNUSAS103243</strain>
        <strain evidence="4">PNUSAS109324</strain>
    </source>
</reference>
<name>A0A5T4PXT9_SALER</name>
<evidence type="ECO:0000313" key="4">
    <source>
        <dbReference type="EMBL" id="EDG4186447.1"/>
    </source>
</evidence>
<dbReference type="Pfam" id="PF06995">
    <property type="entry name" value="Phage_P2_GpU"/>
    <property type="match status" value="1"/>
</dbReference>
<accession>A0A5T4PXT9</accession>
<dbReference type="InterPro" id="IPR016912">
    <property type="entry name" value="Phage_P2_GpU"/>
</dbReference>